<keyword evidence="5" id="KW-0732">Signal</keyword>
<accession>A0ABP8KRQ5</accession>
<dbReference type="InterPro" id="IPR039426">
    <property type="entry name" value="TonB-dep_rcpt-like"/>
</dbReference>
<dbReference type="InterPro" id="IPR036942">
    <property type="entry name" value="Beta-barrel_TonB_sf"/>
</dbReference>
<keyword evidence="6 11" id="KW-0798">TonB box</keyword>
<evidence type="ECO:0000313" key="15">
    <source>
        <dbReference type="Proteomes" id="UP001500936"/>
    </source>
</evidence>
<proteinExistence type="inferred from homology"/>
<comment type="subcellular location">
    <subcellularLocation>
        <location evidence="1 10">Cell outer membrane</location>
        <topology evidence="1 10">Multi-pass membrane protein</topology>
    </subcellularLocation>
</comment>
<keyword evidence="3 10" id="KW-1134">Transmembrane beta strand</keyword>
<evidence type="ECO:0000256" key="3">
    <source>
        <dbReference type="ARBA" id="ARBA00022452"/>
    </source>
</evidence>
<dbReference type="InterPro" id="IPR012910">
    <property type="entry name" value="Plug_dom"/>
</dbReference>
<dbReference type="SUPFAM" id="SSF56935">
    <property type="entry name" value="Porins"/>
    <property type="match status" value="1"/>
</dbReference>
<keyword evidence="9 10" id="KW-0998">Cell outer membrane</keyword>
<comment type="similarity">
    <text evidence="10 11">Belongs to the TonB-dependent receptor family.</text>
</comment>
<dbReference type="RefSeq" id="WP_345269940.1">
    <property type="nucleotide sequence ID" value="NZ_BAABHB010000010.1"/>
</dbReference>
<protein>
    <submittedName>
        <fullName evidence="14">TonB-dependent receptor</fullName>
    </submittedName>
</protein>
<dbReference type="EMBL" id="BAABHB010000010">
    <property type="protein sequence ID" value="GAA4413559.1"/>
    <property type="molecule type" value="Genomic_DNA"/>
</dbReference>
<evidence type="ECO:0000256" key="7">
    <source>
        <dbReference type="ARBA" id="ARBA00023136"/>
    </source>
</evidence>
<dbReference type="Gene3D" id="2.40.170.20">
    <property type="entry name" value="TonB-dependent receptor, beta-barrel domain"/>
    <property type="match status" value="1"/>
</dbReference>
<evidence type="ECO:0000256" key="6">
    <source>
        <dbReference type="ARBA" id="ARBA00023077"/>
    </source>
</evidence>
<dbReference type="Proteomes" id="UP001500936">
    <property type="component" value="Unassembled WGS sequence"/>
</dbReference>
<evidence type="ECO:0000256" key="2">
    <source>
        <dbReference type="ARBA" id="ARBA00022448"/>
    </source>
</evidence>
<dbReference type="PANTHER" id="PTHR30069">
    <property type="entry name" value="TONB-DEPENDENT OUTER MEMBRANE RECEPTOR"/>
    <property type="match status" value="1"/>
</dbReference>
<dbReference type="Pfam" id="PF07715">
    <property type="entry name" value="Plug"/>
    <property type="match status" value="1"/>
</dbReference>
<organism evidence="14 15">
    <name type="scientific">Nibrella viscosa</name>
    <dbReference type="NCBI Taxonomy" id="1084524"/>
    <lineage>
        <taxon>Bacteria</taxon>
        <taxon>Pseudomonadati</taxon>
        <taxon>Bacteroidota</taxon>
        <taxon>Cytophagia</taxon>
        <taxon>Cytophagales</taxon>
        <taxon>Spirosomataceae</taxon>
        <taxon>Nibrella</taxon>
    </lineage>
</organism>
<dbReference type="Pfam" id="PF00593">
    <property type="entry name" value="TonB_dep_Rec_b-barrel"/>
    <property type="match status" value="1"/>
</dbReference>
<evidence type="ECO:0000256" key="8">
    <source>
        <dbReference type="ARBA" id="ARBA00023170"/>
    </source>
</evidence>
<reference evidence="15" key="1">
    <citation type="journal article" date="2019" name="Int. J. Syst. Evol. Microbiol.">
        <title>The Global Catalogue of Microorganisms (GCM) 10K type strain sequencing project: providing services to taxonomists for standard genome sequencing and annotation.</title>
        <authorList>
            <consortium name="The Broad Institute Genomics Platform"/>
            <consortium name="The Broad Institute Genome Sequencing Center for Infectious Disease"/>
            <person name="Wu L."/>
            <person name="Ma J."/>
        </authorList>
    </citation>
    <scope>NUCLEOTIDE SEQUENCE [LARGE SCALE GENOMIC DNA]</scope>
    <source>
        <strain evidence="15">JCM 17925</strain>
    </source>
</reference>
<dbReference type="InterPro" id="IPR000531">
    <property type="entry name" value="Beta-barrel_TonB"/>
</dbReference>
<dbReference type="PANTHER" id="PTHR30069:SF29">
    <property type="entry name" value="HEMOGLOBIN AND HEMOGLOBIN-HAPTOGLOBIN-BINDING PROTEIN 1-RELATED"/>
    <property type="match status" value="1"/>
</dbReference>
<keyword evidence="8 14" id="KW-0675">Receptor</keyword>
<keyword evidence="15" id="KW-1185">Reference proteome</keyword>
<evidence type="ECO:0000256" key="9">
    <source>
        <dbReference type="ARBA" id="ARBA00023237"/>
    </source>
</evidence>
<evidence type="ECO:0000256" key="5">
    <source>
        <dbReference type="ARBA" id="ARBA00022729"/>
    </source>
</evidence>
<comment type="caution">
    <text evidence="14">The sequence shown here is derived from an EMBL/GenBank/DDBJ whole genome shotgun (WGS) entry which is preliminary data.</text>
</comment>
<evidence type="ECO:0000256" key="1">
    <source>
        <dbReference type="ARBA" id="ARBA00004571"/>
    </source>
</evidence>
<sequence length="794" mass="88212">MKQLFTLLFGLVALVGRSQNLTVLDQQTRRPLENAEVRTRSTALLTNKAGQIPITDTLQSFTIRLAGYEPVQTTWAHLRRQGYTVLLTEKSLQIDEVVVSASRIAQPQSQVAQPVRVIGRNDIRFLNQPTTADLLQQSGQVLVQKSQLGGGSPILRGFEANKVLLVVDGVRMNNAIYRGGHLQNILTVDNSMLEKAEVALGPGSVQYGSDALGGVIYLQTLTPKAGMAPQGNAFARYSTALEEKTIHADHSFGTGRWAFATSITGSDFGDLRQGNNRPASMGSLGLRPLYAGRENNTDVQLPNPDPNKQTPSGYKQIDLLQKVLFQPSDRSSHLLNVQYSTSTDIPRYDRLTEVDNQGKLRHAQWYYGPQDRLLTAYTFTRKLKRGIADNLQVIAAYQTIAESRHNRRFGNNTLQHRLEQLGVWTLNADLQKRVSPTHDFRYGLEATYNDVRSTAYGENILSGMTISLDTRYPNGGSNTQSLAAYLSGTVDVSARSSFSYGARYSQNRLFARFTDKTFFPFPFDDVTQRNGALTGSLGWVTRLPGNWRLAASVASGYRVPNVDDLAKVFESVAGTLIVPNPGLKPERTYNIDAGLQKSFGNVFTLETEGFYTLYNQAITARPGTLNGQPTVLYNGRTSRVVSQANAQRAYLYGFSTRLTAQFTNTLSAYGNISYTYGRIKTDTTDYPLDHIPPVFGQAGLRWQQKQFRAEANVLFNGTKQLKDYNLVGEDNIVYATPQGMPGWYTINLRSSYQVSRLLQVQVNLENVLDRNYRVFASGISGPGRNLSATLRFTW</sequence>
<gene>
    <name evidence="14" type="ORF">GCM10023187_41980</name>
</gene>
<keyword evidence="2 10" id="KW-0813">Transport</keyword>
<evidence type="ECO:0000313" key="14">
    <source>
        <dbReference type="EMBL" id="GAA4413559.1"/>
    </source>
</evidence>
<keyword evidence="7 10" id="KW-0472">Membrane</keyword>
<dbReference type="Gene3D" id="2.170.130.10">
    <property type="entry name" value="TonB-dependent receptor, plug domain"/>
    <property type="match status" value="1"/>
</dbReference>
<keyword evidence="4 10" id="KW-0812">Transmembrane</keyword>
<evidence type="ECO:0000256" key="11">
    <source>
        <dbReference type="RuleBase" id="RU003357"/>
    </source>
</evidence>
<evidence type="ECO:0000259" key="12">
    <source>
        <dbReference type="Pfam" id="PF00593"/>
    </source>
</evidence>
<feature type="domain" description="TonB-dependent receptor-like beta-barrel" evidence="12">
    <location>
        <begin position="336"/>
        <end position="767"/>
    </location>
</feature>
<dbReference type="InterPro" id="IPR037066">
    <property type="entry name" value="Plug_dom_sf"/>
</dbReference>
<name>A0ABP8KRQ5_9BACT</name>
<evidence type="ECO:0000256" key="10">
    <source>
        <dbReference type="PROSITE-ProRule" id="PRU01360"/>
    </source>
</evidence>
<evidence type="ECO:0000256" key="4">
    <source>
        <dbReference type="ARBA" id="ARBA00022692"/>
    </source>
</evidence>
<feature type="domain" description="TonB-dependent receptor plug" evidence="13">
    <location>
        <begin position="108"/>
        <end position="215"/>
    </location>
</feature>
<evidence type="ECO:0000259" key="13">
    <source>
        <dbReference type="Pfam" id="PF07715"/>
    </source>
</evidence>
<dbReference type="PROSITE" id="PS52016">
    <property type="entry name" value="TONB_DEPENDENT_REC_3"/>
    <property type="match status" value="1"/>
</dbReference>